<name>A0A9W6C961_9FIRM</name>
<accession>A0A9W6C961</accession>
<sequence length="279" mass="30461">MRIIRTILVICSIVAFGAFIISEVIQLGSRDTTKPQITAETDTIEVTSEYTREELMEGIRAWDEKEGDLTAQVVFSSPSRFIEKGVCNVTYAVFDSSGQSASLTRKIKFADYHSPQFTLSQPLVFVEGEGSSQEVMSRLGAQDVLDGSRKDWIVQKESDVNYQFPGTYSITFEVENSYGDSVSESLPVHVVSADSQQMSITLSTGIVYITAGQEIDPKTYITGVTGAGGENIDTDKVSISSGVNPNVPGCYEVHYQVKDDQGSQGETWLTVIVEDGGED</sequence>
<reference evidence="2 3" key="1">
    <citation type="journal article" date="2023" name="Int. J. Syst. Evol. Microbiol.">
        <title>Sellimonas catena sp. nov., isolated from human faeces.</title>
        <authorList>
            <person name="Hisatomi A."/>
            <person name="Ohkuma M."/>
            <person name="Sakamoto M."/>
        </authorList>
    </citation>
    <scope>NUCLEOTIDE SEQUENCE [LARGE SCALE GENOMIC DNA]</scope>
    <source>
        <strain evidence="2 3">12EGH17</strain>
    </source>
</reference>
<dbReference type="AlphaFoldDB" id="A0A9W6C961"/>
<dbReference type="Proteomes" id="UP001145145">
    <property type="component" value="Unassembled WGS sequence"/>
</dbReference>
<protein>
    <recommendedName>
        <fullName evidence="1">Pesticidal crystal protein Cry22Aa Ig-like domain-containing protein</fullName>
    </recommendedName>
</protein>
<comment type="caution">
    <text evidence="2">The sequence shown here is derived from an EMBL/GenBank/DDBJ whole genome shotgun (WGS) entry which is preliminary data.</text>
</comment>
<evidence type="ECO:0000313" key="2">
    <source>
        <dbReference type="EMBL" id="GLG06102.1"/>
    </source>
</evidence>
<dbReference type="RefSeq" id="WP_281874091.1">
    <property type="nucleotide sequence ID" value="NZ_BSBO01000047.1"/>
</dbReference>
<proteinExistence type="predicted"/>
<organism evidence="2 3">
    <name type="scientific">Sellimonas catena</name>
    <dbReference type="NCBI Taxonomy" id="2994035"/>
    <lineage>
        <taxon>Bacteria</taxon>
        <taxon>Bacillati</taxon>
        <taxon>Bacillota</taxon>
        <taxon>Clostridia</taxon>
        <taxon>Lachnospirales</taxon>
        <taxon>Lachnospiraceae</taxon>
        <taxon>Sellimonas</taxon>
    </lineage>
</organism>
<keyword evidence="3" id="KW-1185">Reference proteome</keyword>
<gene>
    <name evidence="2" type="ORF">Selli1_32760</name>
</gene>
<evidence type="ECO:0000313" key="3">
    <source>
        <dbReference type="Proteomes" id="UP001145145"/>
    </source>
</evidence>
<dbReference type="Gene3D" id="2.60.40.10">
    <property type="entry name" value="Immunoglobulins"/>
    <property type="match status" value="2"/>
</dbReference>
<dbReference type="InterPro" id="IPR013783">
    <property type="entry name" value="Ig-like_fold"/>
</dbReference>
<feature type="domain" description="Pesticidal crystal protein Cry22Aa Ig-like" evidence="1">
    <location>
        <begin position="224"/>
        <end position="273"/>
    </location>
</feature>
<evidence type="ECO:0000259" key="1">
    <source>
        <dbReference type="Pfam" id="PF16403"/>
    </source>
</evidence>
<dbReference type="InterPro" id="IPR032179">
    <property type="entry name" value="Cry22Aa_Ig-like"/>
</dbReference>
<dbReference type="EMBL" id="BSBO01000047">
    <property type="protein sequence ID" value="GLG06102.1"/>
    <property type="molecule type" value="Genomic_DNA"/>
</dbReference>
<dbReference type="Pfam" id="PF16403">
    <property type="entry name" value="Bact_surface_Ig-like"/>
    <property type="match status" value="1"/>
</dbReference>